<name>A0A7W4P4E4_9PROT</name>
<comment type="caution">
    <text evidence="2">The sequence shown here is derived from an EMBL/GenBank/DDBJ whole genome shotgun (WGS) entry which is preliminary data.</text>
</comment>
<dbReference type="AlphaFoldDB" id="A0A7W4P4E4"/>
<dbReference type="RefSeq" id="WP_182944504.1">
    <property type="nucleotide sequence ID" value="NZ_JABEQH010000022.1"/>
</dbReference>
<dbReference type="Proteomes" id="UP000561066">
    <property type="component" value="Unassembled WGS sequence"/>
</dbReference>
<evidence type="ECO:0000313" key="2">
    <source>
        <dbReference type="EMBL" id="MBB2177161.1"/>
    </source>
</evidence>
<sequence>MARHPLPAPPSERSGRGTDKKLIEMKPSVAQRRKKGKYSAMGIFNLYARNCAEKKRRNKYFLFKDTFMQISLRHNILVNGNAYQ</sequence>
<accession>A0A7W4P4E4</accession>
<protein>
    <submittedName>
        <fullName evidence="2">Uncharacterized protein</fullName>
    </submittedName>
</protein>
<evidence type="ECO:0000313" key="3">
    <source>
        <dbReference type="Proteomes" id="UP000561066"/>
    </source>
</evidence>
<feature type="region of interest" description="Disordered" evidence="1">
    <location>
        <begin position="1"/>
        <end position="22"/>
    </location>
</feature>
<dbReference type="EMBL" id="JABEQH010000022">
    <property type="protein sequence ID" value="MBB2177161.1"/>
    <property type="molecule type" value="Genomic_DNA"/>
</dbReference>
<reference evidence="2 3" key="1">
    <citation type="submission" date="2020-04" db="EMBL/GenBank/DDBJ databases">
        <title>Description of novel Gluconacetobacter.</title>
        <authorList>
            <person name="Sombolestani A."/>
        </authorList>
    </citation>
    <scope>NUCLEOTIDE SEQUENCE [LARGE SCALE GENOMIC DNA]</scope>
    <source>
        <strain evidence="2 3">LMG 21312</strain>
    </source>
</reference>
<gene>
    <name evidence="2" type="ORF">HLH21_14715</name>
</gene>
<organism evidence="2 3">
    <name type="scientific">Gluconacetobacter johannae</name>
    <dbReference type="NCBI Taxonomy" id="112140"/>
    <lineage>
        <taxon>Bacteria</taxon>
        <taxon>Pseudomonadati</taxon>
        <taxon>Pseudomonadota</taxon>
        <taxon>Alphaproteobacteria</taxon>
        <taxon>Acetobacterales</taxon>
        <taxon>Acetobacteraceae</taxon>
        <taxon>Gluconacetobacter</taxon>
    </lineage>
</organism>
<feature type="compositionally biased region" description="Pro residues" evidence="1">
    <location>
        <begin position="1"/>
        <end position="10"/>
    </location>
</feature>
<keyword evidence="3" id="KW-1185">Reference proteome</keyword>
<evidence type="ECO:0000256" key="1">
    <source>
        <dbReference type="SAM" id="MobiDB-lite"/>
    </source>
</evidence>
<proteinExistence type="predicted"/>
<feature type="compositionally biased region" description="Basic and acidic residues" evidence="1">
    <location>
        <begin position="13"/>
        <end position="22"/>
    </location>
</feature>